<dbReference type="AlphaFoldDB" id="A0A1W1Y1J2"/>
<dbReference type="PANTHER" id="PTHR11496">
    <property type="entry name" value="ALCOHOL DEHYDROGENASE"/>
    <property type="match status" value="1"/>
</dbReference>
<accession>A0A1W1Y1J2</accession>
<dbReference type="InterPro" id="IPR056798">
    <property type="entry name" value="ADH_Fe_C"/>
</dbReference>
<dbReference type="OrthoDB" id="9815791at2"/>
<evidence type="ECO:0000313" key="6">
    <source>
        <dbReference type="Proteomes" id="UP000192708"/>
    </source>
</evidence>
<evidence type="ECO:0000256" key="1">
    <source>
        <dbReference type="ARBA" id="ARBA00007358"/>
    </source>
</evidence>
<keyword evidence="2" id="KW-0560">Oxidoreductase</keyword>
<feature type="domain" description="Alcohol dehydrogenase iron-type/glycerol dehydrogenase GldA" evidence="3">
    <location>
        <begin position="18"/>
        <end position="185"/>
    </location>
</feature>
<dbReference type="InterPro" id="IPR039697">
    <property type="entry name" value="Alcohol_dehydrogenase_Fe"/>
</dbReference>
<gene>
    <name evidence="5" type="ORF">SAMN06296008_10117</name>
</gene>
<evidence type="ECO:0000259" key="3">
    <source>
        <dbReference type="Pfam" id="PF00465"/>
    </source>
</evidence>
<evidence type="ECO:0000256" key="2">
    <source>
        <dbReference type="ARBA" id="ARBA00023002"/>
    </source>
</evidence>
<reference evidence="5 6" key="1">
    <citation type="submission" date="2017-04" db="EMBL/GenBank/DDBJ databases">
        <authorList>
            <person name="Afonso C.L."/>
            <person name="Miller P.J."/>
            <person name="Scott M.A."/>
            <person name="Spackman E."/>
            <person name="Goraichik I."/>
            <person name="Dimitrov K.M."/>
            <person name="Suarez D.L."/>
            <person name="Swayne D.E."/>
        </authorList>
    </citation>
    <scope>NUCLEOTIDE SEQUENCE [LARGE SCALE GENOMIC DNA]</scope>
    <source>
        <strain evidence="5 6">VK13</strain>
    </source>
</reference>
<dbReference type="RefSeq" id="WP_084281820.1">
    <property type="nucleotide sequence ID" value="NZ_FWXJ01000001.1"/>
</dbReference>
<dbReference type="GO" id="GO:0046872">
    <property type="term" value="F:metal ion binding"/>
    <property type="evidence" value="ECO:0007669"/>
    <property type="project" value="InterPro"/>
</dbReference>
<feature type="domain" description="Fe-containing alcohol dehydrogenase-like C-terminal" evidence="4">
    <location>
        <begin position="200"/>
        <end position="303"/>
    </location>
</feature>
<dbReference type="PANTHER" id="PTHR11496:SF102">
    <property type="entry name" value="ALCOHOL DEHYDROGENASE 4"/>
    <property type="match status" value="1"/>
</dbReference>
<dbReference type="SUPFAM" id="SSF56796">
    <property type="entry name" value="Dehydroquinate synthase-like"/>
    <property type="match status" value="1"/>
</dbReference>
<name>A0A1W1Y1J2_9BURK</name>
<dbReference type="Gene3D" id="1.20.1090.10">
    <property type="entry name" value="Dehydroquinate synthase-like - alpha domain"/>
    <property type="match status" value="1"/>
</dbReference>
<protein>
    <submittedName>
        <fullName evidence="5">Alcohol dehydrogenase, class IV</fullName>
    </submittedName>
</protein>
<evidence type="ECO:0000259" key="4">
    <source>
        <dbReference type="Pfam" id="PF25137"/>
    </source>
</evidence>
<dbReference type="InterPro" id="IPR001670">
    <property type="entry name" value="ADH_Fe/GldA"/>
</dbReference>
<dbReference type="EMBL" id="FWXJ01000001">
    <property type="protein sequence ID" value="SMC30080.1"/>
    <property type="molecule type" value="Genomic_DNA"/>
</dbReference>
<comment type="similarity">
    <text evidence="1">Belongs to the iron-containing alcohol dehydrogenase family.</text>
</comment>
<sequence length="408" mass="45377">MNIETFFNNDTEKRFYFPGRIFIGSGVSDKAVELISKHDSVAIVVDCVFADSKLLDEIKEKFANKKCHIWVIEGAPFAQDVMSFIDQIGNLPEVVVSIGGGSAADFAKSIILYALFGSLEGVGVGPKLGLSRRADSIRPLYIAIPTTAGSGAESSRYYVTYDKITHAKVYGKTWEIVADWIFLDPLFLASMSSAALVGCAFDAFIHLFETLIAKHETSIFGEMFSLNGIPKIMNAIHSAVNEKQRNDFVHEQLLYGASLAGVAISNIRTGSIHEAAGALLELTTLSHAETLFVFFRTAIEQYLAEISSLEESLIAQLRLLPAFSNFRTLQDVMSWWEFIFHQVSLDVKITEAVSKVEPTLASAREHIFNRVYSDKVWVGKESPRILTEKDVWHLVDHSLHRFGITKIN</sequence>
<dbReference type="Pfam" id="PF25137">
    <property type="entry name" value="ADH_Fe_C"/>
    <property type="match status" value="1"/>
</dbReference>
<dbReference type="GO" id="GO:0004022">
    <property type="term" value="F:alcohol dehydrogenase (NAD+) activity"/>
    <property type="evidence" value="ECO:0007669"/>
    <property type="project" value="TreeGrafter"/>
</dbReference>
<evidence type="ECO:0000313" key="5">
    <source>
        <dbReference type="EMBL" id="SMC30080.1"/>
    </source>
</evidence>
<dbReference type="Proteomes" id="UP000192708">
    <property type="component" value="Unassembled WGS sequence"/>
</dbReference>
<keyword evidence="6" id="KW-1185">Reference proteome</keyword>
<dbReference type="Gene3D" id="3.40.50.1970">
    <property type="match status" value="1"/>
</dbReference>
<dbReference type="STRING" id="1938817.SAMN06296008_10117"/>
<dbReference type="Pfam" id="PF00465">
    <property type="entry name" value="Fe-ADH"/>
    <property type="match status" value="1"/>
</dbReference>
<organism evidence="5 6">
    <name type="scientific">Polynucleobacter kasalickyi</name>
    <dbReference type="NCBI Taxonomy" id="1938817"/>
    <lineage>
        <taxon>Bacteria</taxon>
        <taxon>Pseudomonadati</taxon>
        <taxon>Pseudomonadota</taxon>
        <taxon>Betaproteobacteria</taxon>
        <taxon>Burkholderiales</taxon>
        <taxon>Burkholderiaceae</taxon>
        <taxon>Polynucleobacter</taxon>
    </lineage>
</organism>
<proteinExistence type="inferred from homology"/>